<dbReference type="InterPro" id="IPR051825">
    <property type="entry name" value="SRCIN1"/>
</dbReference>
<feature type="compositionally biased region" description="Low complexity" evidence="3">
    <location>
        <begin position="427"/>
        <end position="443"/>
    </location>
</feature>
<dbReference type="Gene3D" id="1.20.58.1540">
    <property type="entry name" value="Actin interacting protein 3, C-terminal domain"/>
    <property type="match status" value="1"/>
</dbReference>
<dbReference type="Proteomes" id="UP000703269">
    <property type="component" value="Unassembled WGS sequence"/>
</dbReference>
<reference evidence="5 6" key="1">
    <citation type="submission" date="2021-08" db="EMBL/GenBank/DDBJ databases">
        <title>Draft Genome Sequence of Phanerochaete sordida strain YK-624.</title>
        <authorList>
            <person name="Mori T."/>
            <person name="Dohra H."/>
            <person name="Suzuki T."/>
            <person name="Kawagishi H."/>
            <person name="Hirai H."/>
        </authorList>
    </citation>
    <scope>NUCLEOTIDE SEQUENCE [LARGE SCALE GENOMIC DNA]</scope>
    <source>
        <strain evidence="5 6">YK-624</strain>
    </source>
</reference>
<dbReference type="GO" id="GO:0051286">
    <property type="term" value="C:cell tip"/>
    <property type="evidence" value="ECO:0007669"/>
    <property type="project" value="TreeGrafter"/>
</dbReference>
<feature type="compositionally biased region" description="Pro residues" evidence="3">
    <location>
        <begin position="177"/>
        <end position="191"/>
    </location>
</feature>
<feature type="compositionally biased region" description="Pro residues" evidence="3">
    <location>
        <begin position="250"/>
        <end position="263"/>
    </location>
</feature>
<evidence type="ECO:0000256" key="1">
    <source>
        <dbReference type="ARBA" id="ARBA00023054"/>
    </source>
</evidence>
<feature type="compositionally biased region" description="Low complexity" evidence="3">
    <location>
        <begin position="922"/>
        <end position="952"/>
    </location>
</feature>
<dbReference type="GO" id="GO:0005737">
    <property type="term" value="C:cytoplasm"/>
    <property type="evidence" value="ECO:0007669"/>
    <property type="project" value="TreeGrafter"/>
</dbReference>
<protein>
    <submittedName>
        <fullName evidence="5">AIP3 domain-containing protein</fullName>
    </submittedName>
</protein>
<feature type="compositionally biased region" description="Low complexity" evidence="3">
    <location>
        <begin position="201"/>
        <end position="218"/>
    </location>
</feature>
<evidence type="ECO:0000313" key="6">
    <source>
        <dbReference type="Proteomes" id="UP000703269"/>
    </source>
</evidence>
<dbReference type="InterPro" id="IPR005613">
    <property type="entry name" value="AIP3_C"/>
</dbReference>
<dbReference type="PANTHER" id="PTHR22741:SF10">
    <property type="entry name" value="COILED-COIL DOMAIN-CONTAINING PROTEIN CG32809"/>
    <property type="match status" value="1"/>
</dbReference>
<feature type="region of interest" description="Disordered" evidence="3">
    <location>
        <begin position="87"/>
        <end position="305"/>
    </location>
</feature>
<dbReference type="Pfam" id="PF03915">
    <property type="entry name" value="AIP3"/>
    <property type="match status" value="1"/>
</dbReference>
<feature type="compositionally biased region" description="Basic and acidic residues" evidence="3">
    <location>
        <begin position="108"/>
        <end position="120"/>
    </location>
</feature>
<comment type="caution">
    <text evidence="5">The sequence shown here is derived from an EMBL/GenBank/DDBJ whole genome shotgun (WGS) entry which is preliminary data.</text>
</comment>
<sequence>MKKNEQDVSDVYVRLGNDFNAAVAAFASYNIDMAELAQVPDELRQVLELCLSEEANQQTLDQYLPAVRKIITRLLQGLRSKQSIYRQVVSDSKQRSSTISDGATSSRPESRASRTSRRDTAQSTRSSTRDTLQSSDSLSRRSATSQRRHPSASSTAHASHVPSDPGDFVGGFALAAPPVPEPTRTPQPPPRQEWAEPMVRPPSRSSSVAAAEARSVPQPEVPPVPRPPSSVQHVPSHVKRYSLVDRPVTSPTPPPTAPTPPPVVVEDQPAMNGIPTVAVAEDSPPLPPPPFLDSPPPDAPAVQSSLAALKQSDALERRASKRFSSYNITKMTGNSFRVAAANRRSMAVSSALTPVDLAVLTEENEDDQPTPGRRERSKPRSRNPSPILEDEEESVPPVPPVPSASRGPSPMPSIKSDAGKDLPPRPSIKSRSPSTEPSTPQTSFPVFLQVGREVKKVVIEPGLTFASLRVLFVDRFSYSPGQGNFPAIYIRDPASGVQYELEDMDEVKEKCLLSLNIEPLDQIKQHIDLQMSSLAQEIKDLRTTVSQNRRNSTTAAPMIIGQPLGESTPQAPRPSDRQLRNVARRLSRIIPPNEEEVTPRGTPEPIAPQTTGMSLQPQMTGASVTSEYSTRIVTDLKNQFDEVQNLRRDLGIMRQLYTDFMKNTKESLTSLRSQTQNVRQLANAKVGGARAYIDDGKAKLDSRSQNVLTRMEELQDTVEAIKDDVLKRNISPRPQVLKKIKDDVQAVSGELQSLKDHINTVKPMWKKTWEEELQNIVEEQQFLTHQEEFLGDLLEDHKAVIQVYGHVEKVISLRGSGSSKSKGRSFRPPPPEEGHNGLETVLLEIRGSAADAERRLKAIAATEKQREKGLKDRSDEFQSELSGFVQGKKLKMTGGADEVERVRQKRNDMTLKAMFTGGSSGPGSASSSAAPSPGLPMSPSGASSPASYLDDD</sequence>
<dbReference type="GO" id="GO:0005519">
    <property type="term" value="F:cytoskeletal regulatory protein binding"/>
    <property type="evidence" value="ECO:0007669"/>
    <property type="project" value="InterPro"/>
</dbReference>
<keyword evidence="6" id="KW-1185">Reference proteome</keyword>
<evidence type="ECO:0000256" key="3">
    <source>
        <dbReference type="SAM" id="MobiDB-lite"/>
    </source>
</evidence>
<feature type="compositionally biased region" description="Polar residues" evidence="3">
    <location>
        <begin position="546"/>
        <end position="555"/>
    </location>
</feature>
<dbReference type="PANTHER" id="PTHR22741">
    <property type="entry name" value="P140CAP/SNIP-RELATED"/>
    <property type="match status" value="1"/>
</dbReference>
<feature type="region of interest" description="Disordered" evidence="3">
    <location>
        <begin position="913"/>
        <end position="952"/>
    </location>
</feature>
<feature type="compositionally biased region" description="Low complexity" evidence="3">
    <location>
        <begin position="121"/>
        <end position="163"/>
    </location>
</feature>
<dbReference type="GO" id="GO:0030010">
    <property type="term" value="P:establishment of cell polarity"/>
    <property type="evidence" value="ECO:0007669"/>
    <property type="project" value="TreeGrafter"/>
</dbReference>
<dbReference type="SMART" id="SM00806">
    <property type="entry name" value="AIP3"/>
    <property type="match status" value="1"/>
</dbReference>
<feature type="compositionally biased region" description="Polar residues" evidence="3">
    <location>
        <begin position="608"/>
        <end position="619"/>
    </location>
</feature>
<evidence type="ECO:0000256" key="2">
    <source>
        <dbReference type="SAM" id="Coils"/>
    </source>
</evidence>
<dbReference type="AlphaFoldDB" id="A0A9P3G6X4"/>
<dbReference type="InterPro" id="IPR056279">
    <property type="entry name" value="Aip3p_Bud6_N"/>
</dbReference>
<feature type="region of interest" description="Disordered" evidence="3">
    <location>
        <begin position="359"/>
        <end position="443"/>
    </location>
</feature>
<proteinExistence type="predicted"/>
<dbReference type="OrthoDB" id="783096at2759"/>
<evidence type="ECO:0000259" key="4">
    <source>
        <dbReference type="SMART" id="SM00806"/>
    </source>
</evidence>
<feature type="region of interest" description="Disordered" evidence="3">
    <location>
        <begin position="546"/>
        <end position="576"/>
    </location>
</feature>
<feature type="compositionally biased region" description="Pro residues" evidence="3">
    <location>
        <begin position="219"/>
        <end position="228"/>
    </location>
</feature>
<feature type="compositionally biased region" description="Polar residues" evidence="3">
    <location>
        <begin position="87"/>
        <end position="107"/>
    </location>
</feature>
<feature type="domain" description="Actin interacting protein 3 C-terminal" evidence="4">
    <location>
        <begin position="447"/>
        <end position="908"/>
    </location>
</feature>
<feature type="compositionally biased region" description="Pro residues" evidence="3">
    <location>
        <begin position="284"/>
        <end position="299"/>
    </location>
</feature>
<name>A0A9P3G6X4_9APHY</name>
<dbReference type="Pfam" id="PF23153">
    <property type="entry name" value="Aip3p_Bud6_N"/>
    <property type="match status" value="1"/>
</dbReference>
<gene>
    <name evidence="5" type="ORF">PsYK624_065280</name>
</gene>
<evidence type="ECO:0000313" key="5">
    <source>
        <dbReference type="EMBL" id="GJE90397.1"/>
    </source>
</evidence>
<feature type="region of interest" description="Disordered" evidence="3">
    <location>
        <begin position="814"/>
        <end position="837"/>
    </location>
</feature>
<organism evidence="5 6">
    <name type="scientific">Phanerochaete sordida</name>
    <dbReference type="NCBI Taxonomy" id="48140"/>
    <lineage>
        <taxon>Eukaryota</taxon>
        <taxon>Fungi</taxon>
        <taxon>Dikarya</taxon>
        <taxon>Basidiomycota</taxon>
        <taxon>Agaricomycotina</taxon>
        <taxon>Agaricomycetes</taxon>
        <taxon>Polyporales</taxon>
        <taxon>Phanerochaetaceae</taxon>
        <taxon>Phanerochaete</taxon>
    </lineage>
</organism>
<feature type="region of interest" description="Disordered" evidence="3">
    <location>
        <begin position="594"/>
        <end position="619"/>
    </location>
</feature>
<feature type="coiled-coil region" evidence="2">
    <location>
        <begin position="697"/>
        <end position="786"/>
    </location>
</feature>
<dbReference type="InterPro" id="IPR022782">
    <property type="entry name" value="AIP3-like_C"/>
</dbReference>
<keyword evidence="1 2" id="KW-0175">Coiled coil</keyword>
<accession>A0A9P3G6X4</accession>
<dbReference type="EMBL" id="BPQB01000016">
    <property type="protein sequence ID" value="GJE90397.1"/>
    <property type="molecule type" value="Genomic_DNA"/>
</dbReference>